<organism evidence="3 4">
    <name type="scientific">Anaerosporobacter mobilis DSM 15930</name>
    <dbReference type="NCBI Taxonomy" id="1120996"/>
    <lineage>
        <taxon>Bacteria</taxon>
        <taxon>Bacillati</taxon>
        <taxon>Bacillota</taxon>
        <taxon>Clostridia</taxon>
        <taxon>Lachnospirales</taxon>
        <taxon>Lachnospiraceae</taxon>
        <taxon>Anaerosporobacter</taxon>
    </lineage>
</organism>
<keyword evidence="1" id="KW-1133">Transmembrane helix</keyword>
<keyword evidence="1" id="KW-0812">Transmembrane</keyword>
<reference evidence="3 4" key="1">
    <citation type="submission" date="2016-11" db="EMBL/GenBank/DDBJ databases">
        <authorList>
            <person name="Jaros S."/>
            <person name="Januszkiewicz K."/>
            <person name="Wedrychowicz H."/>
        </authorList>
    </citation>
    <scope>NUCLEOTIDE SEQUENCE [LARGE SCALE GENOMIC DNA]</scope>
    <source>
        <strain evidence="3 4">DSM 15930</strain>
    </source>
</reference>
<dbReference type="OrthoDB" id="2065643at2"/>
<dbReference type="EMBL" id="FRCP01000020">
    <property type="protein sequence ID" value="SHM88759.1"/>
    <property type="molecule type" value="Genomic_DNA"/>
</dbReference>
<dbReference type="GO" id="GO:0004190">
    <property type="term" value="F:aspartic-type endopeptidase activity"/>
    <property type="evidence" value="ECO:0007669"/>
    <property type="project" value="InterPro"/>
</dbReference>
<keyword evidence="4" id="KW-1185">Reference proteome</keyword>
<keyword evidence="1" id="KW-0472">Membrane</keyword>
<feature type="transmembrane region" description="Helical" evidence="1">
    <location>
        <begin position="122"/>
        <end position="139"/>
    </location>
</feature>
<dbReference type="GO" id="GO:0016020">
    <property type="term" value="C:membrane"/>
    <property type="evidence" value="ECO:0007669"/>
    <property type="project" value="InterPro"/>
</dbReference>
<dbReference type="GO" id="GO:0032259">
    <property type="term" value="P:methylation"/>
    <property type="evidence" value="ECO:0007669"/>
    <property type="project" value="UniProtKB-KW"/>
</dbReference>
<feature type="transmembrane region" description="Helical" evidence="1">
    <location>
        <begin position="50"/>
        <end position="69"/>
    </location>
</feature>
<sequence>MEWIIKLVITCILGLLAVVDFKKKQVSNVFLLIVSAIVFVNYVIFRPITIINLIGGVIVGVVLLGISYVTRQKIGVGDGLLVMILGAYLGFEVIGFLLLYALTLSAIWSGLLLMIKKVNKHYTIAFIPFIFAGYVGVLIHG</sequence>
<protein>
    <submittedName>
        <fullName evidence="3">Leader peptidase (Prepilin peptidase) / N-methyltransferase</fullName>
    </submittedName>
</protein>
<dbReference type="AlphaFoldDB" id="A0A1M7MDE2"/>
<dbReference type="STRING" id="1120996.SAMN02746066_03770"/>
<proteinExistence type="predicted"/>
<feature type="domain" description="Prepilin type IV endopeptidase peptidase" evidence="2">
    <location>
        <begin position="7"/>
        <end position="108"/>
    </location>
</feature>
<dbReference type="GO" id="GO:0008168">
    <property type="term" value="F:methyltransferase activity"/>
    <property type="evidence" value="ECO:0007669"/>
    <property type="project" value="UniProtKB-KW"/>
</dbReference>
<dbReference type="Pfam" id="PF01478">
    <property type="entry name" value="Peptidase_A24"/>
    <property type="match status" value="1"/>
</dbReference>
<dbReference type="RefSeq" id="WP_073290194.1">
    <property type="nucleotide sequence ID" value="NZ_FRCP01000020.1"/>
</dbReference>
<dbReference type="Proteomes" id="UP000184038">
    <property type="component" value="Unassembled WGS sequence"/>
</dbReference>
<dbReference type="Gene3D" id="1.20.120.1220">
    <property type="match status" value="1"/>
</dbReference>
<feature type="transmembrane region" description="Helical" evidence="1">
    <location>
        <begin position="26"/>
        <end position="44"/>
    </location>
</feature>
<evidence type="ECO:0000256" key="1">
    <source>
        <dbReference type="SAM" id="Phobius"/>
    </source>
</evidence>
<evidence type="ECO:0000313" key="4">
    <source>
        <dbReference type="Proteomes" id="UP000184038"/>
    </source>
</evidence>
<evidence type="ECO:0000313" key="3">
    <source>
        <dbReference type="EMBL" id="SHM88759.1"/>
    </source>
</evidence>
<dbReference type="InterPro" id="IPR000045">
    <property type="entry name" value="Prepilin_IV_endopep_pep"/>
</dbReference>
<evidence type="ECO:0000259" key="2">
    <source>
        <dbReference type="Pfam" id="PF01478"/>
    </source>
</evidence>
<accession>A0A1M7MDE2</accession>
<feature type="transmembrane region" description="Helical" evidence="1">
    <location>
        <begin position="81"/>
        <end position="102"/>
    </location>
</feature>
<name>A0A1M7MDE2_9FIRM</name>
<gene>
    <name evidence="3" type="ORF">SAMN02746066_03770</name>
</gene>
<keyword evidence="3" id="KW-0489">Methyltransferase</keyword>
<keyword evidence="3" id="KW-0808">Transferase</keyword>